<feature type="non-terminal residue" evidence="2">
    <location>
        <position position="1"/>
    </location>
</feature>
<organism evidence="2">
    <name type="scientific">marine sediment metagenome</name>
    <dbReference type="NCBI Taxonomy" id="412755"/>
    <lineage>
        <taxon>unclassified sequences</taxon>
        <taxon>metagenomes</taxon>
        <taxon>ecological metagenomes</taxon>
    </lineage>
</organism>
<dbReference type="GO" id="GO:0003677">
    <property type="term" value="F:DNA binding"/>
    <property type="evidence" value="ECO:0007669"/>
    <property type="project" value="InterPro"/>
</dbReference>
<dbReference type="EMBL" id="BARV01005598">
    <property type="protein sequence ID" value="GAI16453.1"/>
    <property type="molecule type" value="Genomic_DNA"/>
</dbReference>
<dbReference type="AlphaFoldDB" id="X1LBL1"/>
<proteinExistence type="predicted"/>
<dbReference type="InterPro" id="IPR011856">
    <property type="entry name" value="tRNA_endonuc-like_dom_sf"/>
</dbReference>
<dbReference type="GO" id="GO:0004519">
    <property type="term" value="F:endonuclease activity"/>
    <property type="evidence" value="ECO:0007669"/>
    <property type="project" value="InterPro"/>
</dbReference>
<evidence type="ECO:0000313" key="2">
    <source>
        <dbReference type="EMBL" id="GAI16453.1"/>
    </source>
</evidence>
<reference evidence="2" key="1">
    <citation type="journal article" date="2014" name="Front. Microbiol.">
        <title>High frequency of phylogenetically diverse reductive dehalogenase-homologous genes in deep subseafloor sedimentary metagenomes.</title>
        <authorList>
            <person name="Kawai M."/>
            <person name="Futagami T."/>
            <person name="Toyoda A."/>
            <person name="Takaki Y."/>
            <person name="Nishi S."/>
            <person name="Hori S."/>
            <person name="Arai W."/>
            <person name="Tsubouchi T."/>
            <person name="Morono Y."/>
            <person name="Uchiyama I."/>
            <person name="Ito T."/>
            <person name="Fujiyama A."/>
            <person name="Inagaki F."/>
            <person name="Takami H."/>
        </authorList>
    </citation>
    <scope>NUCLEOTIDE SEQUENCE</scope>
    <source>
        <strain evidence="2">Expedition CK06-06</strain>
    </source>
</reference>
<dbReference type="GO" id="GO:0009307">
    <property type="term" value="P:DNA restriction-modification system"/>
    <property type="evidence" value="ECO:0007669"/>
    <property type="project" value="InterPro"/>
</dbReference>
<evidence type="ECO:0000259" key="1">
    <source>
        <dbReference type="Pfam" id="PF04471"/>
    </source>
</evidence>
<name>X1LBL1_9ZZZZ</name>
<dbReference type="InterPro" id="IPR007560">
    <property type="entry name" value="Restrct_endonuc_IV_Mrr"/>
</dbReference>
<accession>X1LBL1</accession>
<sequence>AKRGWLEFELKPKLQLIEFLGECGYEVKENAIVKGRSGAEHRIDILATRDDGIVIHDIAIGIKVAGDEIGLGEIFDFDDKAYDIGIHDKVLVVLPGLRREAEKFASQQRIKVLEVRDLETVLASSAAKPSVKVTREPFEFKSKSQLIEYLKRHGYEVRENAKVNGRSGAAHNIDILA</sequence>
<dbReference type="SUPFAM" id="SSF52980">
    <property type="entry name" value="Restriction endonuclease-like"/>
    <property type="match status" value="1"/>
</dbReference>
<comment type="caution">
    <text evidence="2">The sequence shown here is derived from an EMBL/GenBank/DDBJ whole genome shotgun (WGS) entry which is preliminary data.</text>
</comment>
<dbReference type="Pfam" id="PF04471">
    <property type="entry name" value="Mrr_cat"/>
    <property type="match status" value="1"/>
</dbReference>
<feature type="non-terminal residue" evidence="2">
    <location>
        <position position="177"/>
    </location>
</feature>
<dbReference type="InterPro" id="IPR011335">
    <property type="entry name" value="Restrct_endonuc-II-like"/>
</dbReference>
<dbReference type="Gene3D" id="3.40.1350.10">
    <property type="match status" value="1"/>
</dbReference>
<protein>
    <recommendedName>
        <fullName evidence="1">Restriction endonuclease type IV Mrr domain-containing protein</fullName>
    </recommendedName>
</protein>
<feature type="domain" description="Restriction endonuclease type IV Mrr" evidence="1">
    <location>
        <begin position="19"/>
        <end position="119"/>
    </location>
</feature>
<gene>
    <name evidence="2" type="ORF">S06H3_11506</name>
</gene>